<name>A0A2M4DF16_ANODA</name>
<accession>A0A2M4DF16</accession>
<dbReference type="EMBL" id="GGFL01011945">
    <property type="protein sequence ID" value="MBW76123.1"/>
    <property type="molecule type" value="Transcribed_RNA"/>
</dbReference>
<organism evidence="2">
    <name type="scientific">Anopheles darlingi</name>
    <name type="common">Mosquito</name>
    <dbReference type="NCBI Taxonomy" id="43151"/>
    <lineage>
        <taxon>Eukaryota</taxon>
        <taxon>Metazoa</taxon>
        <taxon>Ecdysozoa</taxon>
        <taxon>Arthropoda</taxon>
        <taxon>Hexapoda</taxon>
        <taxon>Insecta</taxon>
        <taxon>Pterygota</taxon>
        <taxon>Neoptera</taxon>
        <taxon>Endopterygota</taxon>
        <taxon>Diptera</taxon>
        <taxon>Nematocera</taxon>
        <taxon>Culicoidea</taxon>
        <taxon>Culicidae</taxon>
        <taxon>Anophelinae</taxon>
        <taxon>Anopheles</taxon>
    </lineage>
</organism>
<protein>
    <submittedName>
        <fullName evidence="2">Putative secreted protein</fullName>
    </submittedName>
</protein>
<feature type="chain" id="PRO_5014708086" evidence="1">
    <location>
        <begin position="26"/>
        <end position="69"/>
    </location>
</feature>
<proteinExistence type="predicted"/>
<keyword evidence="1" id="KW-0732">Signal</keyword>
<evidence type="ECO:0000256" key="1">
    <source>
        <dbReference type="SAM" id="SignalP"/>
    </source>
</evidence>
<reference evidence="2" key="1">
    <citation type="submission" date="2018-01" db="EMBL/GenBank/DDBJ databases">
        <title>An insight into the sialome of Amazonian anophelines.</title>
        <authorList>
            <person name="Ribeiro J.M."/>
            <person name="Scarpassa V."/>
            <person name="Calvo E."/>
        </authorList>
    </citation>
    <scope>NUCLEOTIDE SEQUENCE</scope>
</reference>
<evidence type="ECO:0000313" key="2">
    <source>
        <dbReference type="EMBL" id="MBW76123.1"/>
    </source>
</evidence>
<feature type="signal peptide" evidence="1">
    <location>
        <begin position="1"/>
        <end position="25"/>
    </location>
</feature>
<sequence length="69" mass="7895">MVLKESLFGLLAVITSLALKKKICARKTHITQDPFSLLQAFQHFWLNGYVKNWSTGSCALRTYVLIPRK</sequence>
<dbReference type="AlphaFoldDB" id="A0A2M4DF16"/>